<dbReference type="InterPro" id="IPR036047">
    <property type="entry name" value="F-box-like_dom_sf"/>
</dbReference>
<dbReference type="Pfam" id="PF12937">
    <property type="entry name" value="F-box-like"/>
    <property type="match status" value="1"/>
</dbReference>
<feature type="repeat" description="ANK" evidence="3">
    <location>
        <begin position="389"/>
        <end position="423"/>
    </location>
</feature>
<feature type="domain" description="F-box" evidence="5">
    <location>
        <begin position="9"/>
        <end position="60"/>
    </location>
</feature>
<dbReference type="PROSITE" id="PS50088">
    <property type="entry name" value="ANK_REPEAT"/>
    <property type="match status" value="2"/>
</dbReference>
<dbReference type="InterPro" id="IPR001810">
    <property type="entry name" value="F-box_dom"/>
</dbReference>
<dbReference type="EMBL" id="KB007883">
    <property type="protein sequence ID" value="ELR22502.1"/>
    <property type="molecule type" value="Genomic_DNA"/>
</dbReference>
<dbReference type="STRING" id="1257118.L8HB75"/>
<dbReference type="GeneID" id="14923429"/>
<gene>
    <name evidence="6" type="ORF">ACA1_141920</name>
</gene>
<evidence type="ECO:0000256" key="2">
    <source>
        <dbReference type="ARBA" id="ARBA00023043"/>
    </source>
</evidence>
<protein>
    <submittedName>
        <fullName evidence="6">F-box domain containing protein</fullName>
    </submittedName>
</protein>
<evidence type="ECO:0000256" key="4">
    <source>
        <dbReference type="SAM" id="MobiDB-lite"/>
    </source>
</evidence>
<dbReference type="PROSITE" id="PS50181">
    <property type="entry name" value="FBOX"/>
    <property type="match status" value="1"/>
</dbReference>
<evidence type="ECO:0000313" key="6">
    <source>
        <dbReference type="EMBL" id="ELR22502.1"/>
    </source>
</evidence>
<feature type="region of interest" description="Disordered" evidence="4">
    <location>
        <begin position="68"/>
        <end position="88"/>
    </location>
</feature>
<dbReference type="SUPFAM" id="SSF48403">
    <property type="entry name" value="Ankyrin repeat"/>
    <property type="match status" value="1"/>
</dbReference>
<dbReference type="RefSeq" id="XP_004349590.1">
    <property type="nucleotide sequence ID" value="XM_004349540.1"/>
</dbReference>
<dbReference type="KEGG" id="acan:ACA1_141920"/>
<keyword evidence="7" id="KW-1185">Reference proteome</keyword>
<evidence type="ECO:0000256" key="1">
    <source>
        <dbReference type="ARBA" id="ARBA00022737"/>
    </source>
</evidence>
<organism evidence="6 7">
    <name type="scientific">Acanthamoeba castellanii (strain ATCC 30010 / Neff)</name>
    <dbReference type="NCBI Taxonomy" id="1257118"/>
    <lineage>
        <taxon>Eukaryota</taxon>
        <taxon>Amoebozoa</taxon>
        <taxon>Discosea</taxon>
        <taxon>Longamoebia</taxon>
        <taxon>Centramoebida</taxon>
        <taxon>Acanthamoebidae</taxon>
        <taxon>Acanthamoeba</taxon>
    </lineage>
</organism>
<keyword evidence="2 3" id="KW-0040">ANK repeat</keyword>
<sequence>MEAEGNFFGGGLAELPVEVVLEVLAWLRVADLVRAEAVCRRWRAFLSAASPLGSTLWRTAHMAEFGGPKPLPVREESGGSSKQTRKLRLHQDKRGDWRLFCRTSLRTLYRLGGGRPLDQPATNDGDDAYRHYRMYHHTLAEVDSVKALIRWTFSCGHHAALRASSARRRGPPSSASPATSGPLAHGVEPLAWALKSRSVELLALVMDMQVMPTSPSRLVDLLAIITARHQDAAAITALVLSRLPVAPSVIFHVACEREEVEVARVLLAHCKSPESRAALLTSTVASEHCALALACGNNRTKMIEFLLREESLPKGPWLTQALNRALPRCSVAILLALLERGARADEPPGQSLGGYYPIHLACQRADGAEVVELLVKHGANVNCPRPKGQKSTPLHLACAAAVPSAALVQLLLDHGALPNPTDTPAKSAQASAQKVAAARVLAERGGTLGSRDTNLELLRVLLNWVHDKRYPGTQCKWAERDQWLVALAKCLLELGCLSIPTKPSVALTNAVFFSTPHIITYLAEHGFPQSAVQLGRKNWQQWQANLRALLLAGLDPRRALRFVEAGDLRTLDLLLAHGADINVLHPSYGGALDLFPRPFAALEPWLRALHRRGLRLDGVGFGGGMAQPFWWPSPLTQEQKAHIGKVLAELNETQE</sequence>
<dbReference type="Gene3D" id="1.20.1280.50">
    <property type="match status" value="1"/>
</dbReference>
<dbReference type="InterPro" id="IPR002110">
    <property type="entry name" value="Ankyrin_rpt"/>
</dbReference>
<dbReference type="Gene3D" id="1.25.40.20">
    <property type="entry name" value="Ankyrin repeat-containing domain"/>
    <property type="match status" value="1"/>
</dbReference>
<dbReference type="Pfam" id="PF12796">
    <property type="entry name" value="Ank_2"/>
    <property type="match status" value="1"/>
</dbReference>
<dbReference type="InterPro" id="IPR050745">
    <property type="entry name" value="Multifunctional_regulatory"/>
</dbReference>
<evidence type="ECO:0000259" key="5">
    <source>
        <dbReference type="PROSITE" id="PS50181"/>
    </source>
</evidence>
<dbReference type="AlphaFoldDB" id="L8HB75"/>
<dbReference type="SUPFAM" id="SSF81383">
    <property type="entry name" value="F-box domain"/>
    <property type="match status" value="1"/>
</dbReference>
<feature type="compositionally biased region" description="Low complexity" evidence="4">
    <location>
        <begin position="171"/>
        <end position="182"/>
    </location>
</feature>
<dbReference type="VEuPathDB" id="AmoebaDB:ACA1_141920"/>
<dbReference type="PANTHER" id="PTHR24189">
    <property type="entry name" value="MYOTROPHIN"/>
    <property type="match status" value="1"/>
</dbReference>
<dbReference type="InterPro" id="IPR036770">
    <property type="entry name" value="Ankyrin_rpt-contain_sf"/>
</dbReference>
<dbReference type="CDD" id="cd09917">
    <property type="entry name" value="F-box_SF"/>
    <property type="match status" value="1"/>
</dbReference>
<name>L8HB75_ACACF</name>
<feature type="repeat" description="ANK" evidence="3">
    <location>
        <begin position="353"/>
        <end position="382"/>
    </location>
</feature>
<dbReference type="SMART" id="SM00248">
    <property type="entry name" value="ANK"/>
    <property type="match status" value="5"/>
</dbReference>
<proteinExistence type="predicted"/>
<evidence type="ECO:0000313" key="7">
    <source>
        <dbReference type="Proteomes" id="UP000011083"/>
    </source>
</evidence>
<reference evidence="6 7" key="1">
    <citation type="journal article" date="2013" name="Genome Biol.">
        <title>Genome of Acanthamoeba castellanii highlights extensive lateral gene transfer and early evolution of tyrosine kinase signaling.</title>
        <authorList>
            <person name="Clarke M."/>
            <person name="Lohan A.J."/>
            <person name="Liu B."/>
            <person name="Lagkouvardos I."/>
            <person name="Roy S."/>
            <person name="Zafar N."/>
            <person name="Bertelli C."/>
            <person name="Schilde C."/>
            <person name="Kianianmomeni A."/>
            <person name="Burglin T.R."/>
            <person name="Frech C."/>
            <person name="Turcotte B."/>
            <person name="Kopec K.O."/>
            <person name="Synnott J.M."/>
            <person name="Choo C."/>
            <person name="Paponov I."/>
            <person name="Finkler A."/>
            <person name="Soon Heng Tan C."/>
            <person name="Hutchins A.P."/>
            <person name="Weinmeier T."/>
            <person name="Rattei T."/>
            <person name="Chu J.S."/>
            <person name="Gimenez G."/>
            <person name="Irimia M."/>
            <person name="Rigden D.J."/>
            <person name="Fitzpatrick D.A."/>
            <person name="Lorenzo-Morales J."/>
            <person name="Bateman A."/>
            <person name="Chiu C.H."/>
            <person name="Tang P."/>
            <person name="Hegemann P."/>
            <person name="Fromm H."/>
            <person name="Raoult D."/>
            <person name="Greub G."/>
            <person name="Miranda-Saavedra D."/>
            <person name="Chen N."/>
            <person name="Nash P."/>
            <person name="Ginger M.L."/>
            <person name="Horn M."/>
            <person name="Schaap P."/>
            <person name="Caler L."/>
            <person name="Loftus B."/>
        </authorList>
    </citation>
    <scope>NUCLEOTIDE SEQUENCE [LARGE SCALE GENOMIC DNA]</scope>
    <source>
        <strain evidence="6 7">Neff</strain>
    </source>
</reference>
<dbReference type="PROSITE" id="PS50297">
    <property type="entry name" value="ANK_REP_REGION"/>
    <property type="match status" value="2"/>
</dbReference>
<dbReference type="Proteomes" id="UP000011083">
    <property type="component" value="Unassembled WGS sequence"/>
</dbReference>
<keyword evidence="1" id="KW-0677">Repeat</keyword>
<accession>L8HB75</accession>
<evidence type="ECO:0000256" key="3">
    <source>
        <dbReference type="PROSITE-ProRule" id="PRU00023"/>
    </source>
</evidence>
<feature type="region of interest" description="Disordered" evidence="4">
    <location>
        <begin position="163"/>
        <end position="182"/>
    </location>
</feature>